<dbReference type="Proteomes" id="UP000249696">
    <property type="component" value="Unassembled WGS sequence"/>
</dbReference>
<keyword evidence="3" id="KW-1185">Reference proteome</keyword>
<dbReference type="EMBL" id="QLLN01000005">
    <property type="protein sequence ID" value="RAJ10331.1"/>
    <property type="molecule type" value="Genomic_DNA"/>
</dbReference>
<accession>A0A327R125</accession>
<sequence>MKRFEVYRNIRKQAVIFGLSISFFALQMICVVSSLMVIIFSFSLAMIMGVLVFNAALYIALIKITNNPQQITLWGVFPKIISNKKSSLLSYGQD</sequence>
<reference evidence="2 3" key="1">
    <citation type="submission" date="2018-06" db="EMBL/GenBank/DDBJ databases">
        <title>Genomic Encyclopedia of Archaeal and Bacterial Type Strains, Phase II (KMG-II): from individual species to whole genera.</title>
        <authorList>
            <person name="Goeker M."/>
        </authorList>
    </citation>
    <scope>NUCLEOTIDE SEQUENCE [LARGE SCALE GENOMIC DNA]</scope>
    <source>
        <strain evidence="2 3">DSM 23522</strain>
    </source>
</reference>
<evidence type="ECO:0000256" key="1">
    <source>
        <dbReference type="SAM" id="Phobius"/>
    </source>
</evidence>
<dbReference type="AlphaFoldDB" id="A0A327R125"/>
<comment type="caution">
    <text evidence="2">The sequence shown here is derived from an EMBL/GenBank/DDBJ whole genome shotgun (WGS) entry which is preliminary data.</text>
</comment>
<evidence type="ECO:0000313" key="3">
    <source>
        <dbReference type="Proteomes" id="UP000249696"/>
    </source>
</evidence>
<keyword evidence="1" id="KW-0812">Transmembrane</keyword>
<dbReference type="RefSeq" id="WP_111624454.1">
    <property type="nucleotide sequence ID" value="NZ_QLLN01000005.1"/>
</dbReference>
<dbReference type="OrthoDB" id="1449306at2"/>
<evidence type="ECO:0000313" key="2">
    <source>
        <dbReference type="EMBL" id="RAJ10331.1"/>
    </source>
</evidence>
<keyword evidence="1" id="KW-0472">Membrane</keyword>
<protein>
    <submittedName>
        <fullName evidence="2">Uncharacterized protein</fullName>
    </submittedName>
</protein>
<feature type="transmembrane region" description="Helical" evidence="1">
    <location>
        <begin position="12"/>
        <end position="29"/>
    </location>
</feature>
<keyword evidence="1" id="KW-1133">Transmembrane helix</keyword>
<proteinExistence type="predicted"/>
<feature type="transmembrane region" description="Helical" evidence="1">
    <location>
        <begin position="35"/>
        <end position="61"/>
    </location>
</feature>
<gene>
    <name evidence="2" type="ORF">LV92_03080</name>
</gene>
<organism evidence="2 3">
    <name type="scientific">Arenibacter echinorum</name>
    <dbReference type="NCBI Taxonomy" id="440515"/>
    <lineage>
        <taxon>Bacteria</taxon>
        <taxon>Pseudomonadati</taxon>
        <taxon>Bacteroidota</taxon>
        <taxon>Flavobacteriia</taxon>
        <taxon>Flavobacteriales</taxon>
        <taxon>Flavobacteriaceae</taxon>
        <taxon>Arenibacter</taxon>
    </lineage>
</organism>
<name>A0A327R125_9FLAO</name>